<gene>
    <name evidence="12" type="ORF">A9C19_10150</name>
</gene>
<evidence type="ECO:0000313" key="12">
    <source>
        <dbReference type="EMBL" id="APH05081.1"/>
    </source>
</evidence>
<comment type="function">
    <text evidence="9">Probably part of an ABC transporter complex. Responsible for energy coupling to the transport system.</text>
</comment>
<accession>A0A1L3MRV3</accession>
<dbReference type="InterPro" id="IPR003593">
    <property type="entry name" value="AAA+_ATPase"/>
</dbReference>
<evidence type="ECO:0000256" key="7">
    <source>
        <dbReference type="ARBA" id="ARBA00022967"/>
    </source>
</evidence>
<keyword evidence="3 10" id="KW-0813">Transport</keyword>
<dbReference type="Pfam" id="PF00005">
    <property type="entry name" value="ABC_tran"/>
    <property type="match status" value="1"/>
</dbReference>
<dbReference type="Gene3D" id="3.40.50.300">
    <property type="entry name" value="P-loop containing nucleotide triphosphate hydrolases"/>
    <property type="match status" value="1"/>
</dbReference>
<dbReference type="GO" id="GO:0042626">
    <property type="term" value="F:ATPase-coupled transmembrane transporter activity"/>
    <property type="evidence" value="ECO:0007669"/>
    <property type="project" value="TreeGrafter"/>
</dbReference>
<dbReference type="PANTHER" id="PTHR43553:SF24">
    <property type="entry name" value="ENERGY-COUPLING FACTOR TRANSPORTER ATP-BINDING PROTEIN ECFA1"/>
    <property type="match status" value="1"/>
</dbReference>
<dbReference type="STRING" id="1547283.A9C19_10150"/>
<keyword evidence="6 10" id="KW-0067">ATP-binding</keyword>
<dbReference type="PANTHER" id="PTHR43553">
    <property type="entry name" value="HEAVY METAL TRANSPORTER"/>
    <property type="match status" value="1"/>
</dbReference>
<evidence type="ECO:0000256" key="3">
    <source>
        <dbReference type="ARBA" id="ARBA00022448"/>
    </source>
</evidence>
<keyword evidence="5 10" id="KW-0547">Nucleotide-binding</keyword>
<dbReference type="InterPro" id="IPR027417">
    <property type="entry name" value="P-loop_NTPase"/>
</dbReference>
<dbReference type="CDD" id="cd03225">
    <property type="entry name" value="ABC_cobalt_CbiO_domain1"/>
    <property type="match status" value="1"/>
</dbReference>
<dbReference type="InterPro" id="IPR015856">
    <property type="entry name" value="ABC_transpr_CbiO/EcfA_su"/>
</dbReference>
<feature type="domain" description="ABC transporter" evidence="11">
    <location>
        <begin position="6"/>
        <end position="241"/>
    </location>
</feature>
<evidence type="ECO:0000256" key="4">
    <source>
        <dbReference type="ARBA" id="ARBA00022475"/>
    </source>
</evidence>
<proteinExistence type="inferred from homology"/>
<evidence type="ECO:0000259" key="11">
    <source>
        <dbReference type="PROSITE" id="PS50893"/>
    </source>
</evidence>
<protein>
    <recommendedName>
        <fullName evidence="10">ABC transporter ATP-binding protein</fullName>
    </recommendedName>
</protein>
<dbReference type="GO" id="GO:0015087">
    <property type="term" value="F:cobalt ion transmembrane transporter activity"/>
    <property type="evidence" value="ECO:0007669"/>
    <property type="project" value="UniProtKB-ARBA"/>
</dbReference>
<dbReference type="PROSITE" id="PS00211">
    <property type="entry name" value="ABC_TRANSPORTER_1"/>
    <property type="match status" value="1"/>
</dbReference>
<dbReference type="Proteomes" id="UP000181936">
    <property type="component" value="Chromosome"/>
</dbReference>
<dbReference type="RefSeq" id="WP_072579874.1">
    <property type="nucleotide sequence ID" value="NZ_CP016020.1"/>
</dbReference>
<dbReference type="GO" id="GO:0005524">
    <property type="term" value="F:ATP binding"/>
    <property type="evidence" value="ECO:0007669"/>
    <property type="project" value="UniProtKB-UniRule"/>
</dbReference>
<keyword evidence="7" id="KW-1278">Translocase</keyword>
<comment type="function">
    <text evidence="10">Part of an ABC transporter complex. Responsible for energy coupling to the transport system.</text>
</comment>
<dbReference type="GO" id="GO:0043190">
    <property type="term" value="C:ATP-binding cassette (ABC) transporter complex"/>
    <property type="evidence" value="ECO:0007669"/>
    <property type="project" value="TreeGrafter"/>
</dbReference>
<comment type="subcellular location">
    <subcellularLocation>
        <location evidence="1 10">Cell membrane</location>
        <topology evidence="1 10">Peripheral membrane protein</topology>
    </subcellularLocation>
</comment>
<dbReference type="KEGG" id="bwh:A9C19_10150"/>
<dbReference type="InterPro" id="IPR050095">
    <property type="entry name" value="ECF_ABC_transporter_ATP-bd"/>
</dbReference>
<evidence type="ECO:0000256" key="6">
    <source>
        <dbReference type="ARBA" id="ARBA00022840"/>
    </source>
</evidence>
<reference evidence="12 13" key="1">
    <citation type="journal article" date="2016" name="Sci. Rep.">
        <title>Complete genome sequence and transcriptomic analysis of a novel marine strain Bacillus weihaiensis reveals the mechanism of brown algae degradation.</title>
        <authorList>
            <person name="Zhu Y."/>
            <person name="Chen P."/>
            <person name="Bao Y."/>
            <person name="Men Y."/>
            <person name="Zeng Y."/>
            <person name="Yang J."/>
            <person name="Sun J."/>
            <person name="Sun Y."/>
        </authorList>
    </citation>
    <scope>NUCLEOTIDE SEQUENCE [LARGE SCALE GENOMIC DNA]</scope>
    <source>
        <strain evidence="12 13">Alg07</strain>
    </source>
</reference>
<evidence type="ECO:0000256" key="9">
    <source>
        <dbReference type="ARBA" id="ARBA00025157"/>
    </source>
</evidence>
<organism evidence="12 13">
    <name type="scientific">Bacillus weihaiensis</name>
    <dbReference type="NCBI Taxonomy" id="1547283"/>
    <lineage>
        <taxon>Bacteria</taxon>
        <taxon>Bacillati</taxon>
        <taxon>Bacillota</taxon>
        <taxon>Bacilli</taxon>
        <taxon>Bacillales</taxon>
        <taxon>Bacillaceae</taxon>
        <taxon>Bacillus</taxon>
    </lineage>
</organism>
<dbReference type="PROSITE" id="PS50893">
    <property type="entry name" value="ABC_TRANSPORTER_2"/>
    <property type="match status" value="1"/>
</dbReference>
<evidence type="ECO:0000256" key="1">
    <source>
        <dbReference type="ARBA" id="ARBA00004202"/>
    </source>
</evidence>
<name>A0A1L3MRV3_9BACI</name>
<dbReference type="SUPFAM" id="SSF52540">
    <property type="entry name" value="P-loop containing nucleoside triphosphate hydrolases"/>
    <property type="match status" value="1"/>
</dbReference>
<dbReference type="NCBIfam" id="TIGR01166">
    <property type="entry name" value="cbiO"/>
    <property type="match status" value="1"/>
</dbReference>
<dbReference type="InterPro" id="IPR017871">
    <property type="entry name" value="ABC_transporter-like_CS"/>
</dbReference>
<dbReference type="InterPro" id="IPR005876">
    <property type="entry name" value="Co_trans_ATP-bd"/>
</dbReference>
<keyword evidence="8 10" id="KW-0472">Membrane</keyword>
<dbReference type="GO" id="GO:0016887">
    <property type="term" value="F:ATP hydrolysis activity"/>
    <property type="evidence" value="ECO:0007669"/>
    <property type="project" value="InterPro"/>
</dbReference>
<comment type="similarity">
    <text evidence="2 10">Belongs to the ABC transporter superfamily.</text>
</comment>
<dbReference type="InterPro" id="IPR003439">
    <property type="entry name" value="ABC_transporter-like_ATP-bd"/>
</dbReference>
<dbReference type="OrthoDB" id="9784332at2"/>
<sequence>MNKSIVSFKNVTYQYPDGTTALKNISLSIQKGKKIALIGNNGAGKSTLFLLLNGILKPSEGEFFLQGKKITYTRKEIKALRQKVGIVFQNPDSQLFSTSVYEDIQFGPKNLKLTKEEIQETVEKSISLTETDTLKDKPPHFLSLGQKKRVAIAGIIAMGPELMILDEPTAGLDPYYSKKMMMILHELQDEDRTILLSTHSVDLAYEWADEIIVLHNGRIVAHGSPVDVFKQKDILQTSHLTQPWVMEVYEHLTSRSDYPRSKEELFVKLSSIK</sequence>
<dbReference type="AlphaFoldDB" id="A0A1L3MRV3"/>
<dbReference type="SMART" id="SM00382">
    <property type="entry name" value="AAA"/>
    <property type="match status" value="1"/>
</dbReference>
<keyword evidence="4 10" id="KW-1003">Cell membrane</keyword>
<evidence type="ECO:0000313" key="13">
    <source>
        <dbReference type="Proteomes" id="UP000181936"/>
    </source>
</evidence>
<evidence type="ECO:0000256" key="2">
    <source>
        <dbReference type="ARBA" id="ARBA00005417"/>
    </source>
</evidence>
<evidence type="ECO:0000256" key="5">
    <source>
        <dbReference type="ARBA" id="ARBA00022741"/>
    </source>
</evidence>
<dbReference type="FunFam" id="3.40.50.300:FF:000224">
    <property type="entry name" value="Energy-coupling factor transporter ATP-binding protein EcfA"/>
    <property type="match status" value="1"/>
</dbReference>
<evidence type="ECO:0000256" key="8">
    <source>
        <dbReference type="ARBA" id="ARBA00023136"/>
    </source>
</evidence>
<dbReference type="EMBL" id="CP016020">
    <property type="protein sequence ID" value="APH05081.1"/>
    <property type="molecule type" value="Genomic_DNA"/>
</dbReference>
<evidence type="ECO:0000256" key="10">
    <source>
        <dbReference type="RuleBase" id="RU364103"/>
    </source>
</evidence>
<keyword evidence="13" id="KW-1185">Reference proteome</keyword>